<dbReference type="EMBL" id="FMIA01000002">
    <property type="protein sequence ID" value="SCL45828.1"/>
    <property type="molecule type" value="Genomic_DNA"/>
</dbReference>
<evidence type="ECO:0000313" key="4">
    <source>
        <dbReference type="EMBL" id="SCL45828.1"/>
    </source>
</evidence>
<evidence type="ECO:0000256" key="1">
    <source>
        <dbReference type="SAM" id="MobiDB-lite"/>
    </source>
</evidence>
<keyword evidence="5" id="KW-1185">Reference proteome</keyword>
<evidence type="ECO:0000313" key="3">
    <source>
        <dbReference type="EMBL" id="SCL45366.1"/>
    </source>
</evidence>
<feature type="signal peptide" evidence="2">
    <location>
        <begin position="1"/>
        <end position="27"/>
    </location>
</feature>
<feature type="chain" id="PRO_5044058115" description="Collagen triple helix repeat-containing protein" evidence="2">
    <location>
        <begin position="28"/>
        <end position="226"/>
    </location>
</feature>
<evidence type="ECO:0000313" key="5">
    <source>
        <dbReference type="Proteomes" id="UP000198937"/>
    </source>
</evidence>
<evidence type="ECO:0008006" key="6">
    <source>
        <dbReference type="Google" id="ProtNLM"/>
    </source>
</evidence>
<keyword evidence="2" id="KW-0732">Signal</keyword>
<proteinExistence type="predicted"/>
<reference evidence="5" key="2">
    <citation type="submission" date="2016-06" db="EMBL/GenBank/DDBJ databases">
        <authorList>
            <person name="Varghese N."/>
            <person name="Submissions Spin"/>
        </authorList>
    </citation>
    <scope>NUCLEOTIDE SEQUENCE [LARGE SCALE GENOMIC DNA]</scope>
    <source>
        <strain evidence="5">DSM 45577</strain>
    </source>
</reference>
<organism evidence="4 5">
    <name type="scientific">Micromonospora yangpuensis</name>
    <dbReference type="NCBI Taxonomy" id="683228"/>
    <lineage>
        <taxon>Bacteria</taxon>
        <taxon>Bacillati</taxon>
        <taxon>Actinomycetota</taxon>
        <taxon>Actinomycetes</taxon>
        <taxon>Micromonosporales</taxon>
        <taxon>Micromonosporaceae</taxon>
        <taxon>Micromonospora</taxon>
    </lineage>
</organism>
<feature type="region of interest" description="Disordered" evidence="1">
    <location>
        <begin position="28"/>
        <end position="121"/>
    </location>
</feature>
<dbReference type="EMBL" id="FMIA01000001">
    <property type="protein sequence ID" value="SCL45366.1"/>
    <property type="molecule type" value="Genomic_DNA"/>
</dbReference>
<feature type="compositionally biased region" description="Low complexity" evidence="1">
    <location>
        <begin position="91"/>
        <end position="103"/>
    </location>
</feature>
<feature type="compositionally biased region" description="Low complexity" evidence="1">
    <location>
        <begin position="47"/>
        <end position="64"/>
    </location>
</feature>
<evidence type="ECO:0000256" key="2">
    <source>
        <dbReference type="SAM" id="SignalP"/>
    </source>
</evidence>
<dbReference type="Proteomes" id="UP000198937">
    <property type="component" value="Unassembled WGS sequence"/>
</dbReference>
<sequence>MPPNPPRRPRYLVGVALLAAVPLAACGTPPELQRSSAPRPTVSAPSAVPTDPAAGPAPAGTVLPEGTAAPGQPVLPGQPMLPGTVLPGQPVLPGGTAGPVLPGVPGGPGAVGGLPGPAPGPTGLGPVATACADGPTGSRVIALLRGPAAVLPDRVQTRVRTGPLCADDWHYTVLDVTGHEELQVVTRGRSNAPELVTAGTDVCSAEVRATAPAGIRTLACPGEPGA</sequence>
<gene>
    <name evidence="3" type="ORF">GA0070617_0011</name>
    <name evidence="4" type="ORF">GA0070617_0055</name>
</gene>
<dbReference type="RefSeq" id="WP_373868333.1">
    <property type="nucleotide sequence ID" value="NZ_BMMJ01000003.1"/>
</dbReference>
<accession>A0A1C6TVW3</accession>
<reference evidence="4 5" key="1">
    <citation type="submission" date="2016-06" db="EMBL/GenBank/DDBJ databases">
        <authorList>
            <person name="Kjaerup R.B."/>
            <person name="Dalgaard T.S."/>
            <person name="Juul-Madsen H.R."/>
        </authorList>
    </citation>
    <scope>NUCLEOTIDE SEQUENCE [LARGE SCALE GENOMIC DNA]</scope>
    <source>
        <strain evidence="4 5">DSM 45577</strain>
    </source>
</reference>
<feature type="compositionally biased region" description="Gly residues" evidence="1">
    <location>
        <begin position="104"/>
        <end position="115"/>
    </location>
</feature>
<name>A0A1C6TVW3_9ACTN</name>
<dbReference type="AlphaFoldDB" id="A0A1C6TVW3"/>
<protein>
    <recommendedName>
        <fullName evidence="6">Collagen triple helix repeat-containing protein</fullName>
    </recommendedName>
</protein>
<dbReference type="STRING" id="683228.GA0070617_0011"/>